<protein>
    <submittedName>
        <fullName evidence="1">Uncharacterized protein</fullName>
    </submittedName>
</protein>
<comment type="caution">
    <text evidence="1">The sequence shown here is derived from an EMBL/GenBank/DDBJ whole genome shotgun (WGS) entry which is preliminary data.</text>
</comment>
<dbReference type="AlphaFoldDB" id="A0AA38RTT1"/>
<gene>
    <name evidence="1" type="ORF">NKR19_g6090</name>
</gene>
<sequence>MATTVGDLLAQHPVNPIHDTRFHTGSNKPWTKIYPPITKIIVRTRVQTVNGQQAVVANFDPAFLGEYHDDALRLNEPVYPPNYRHWRLQSEEDGVLWFHTEISNVVLAAWSRYPDLLQVSHEKPLSETASESQVVDIAYSIRREGGMRVQIAIGEFKRGLIESDSWQRGKLSKPQLAFSQELRGYADKYHCPLVFAFDHSTFLMLQFRASKPSKIRDADCEVDCWVLPRENPGGTTLRYALYRLLVQGLRRCQGLHPTDDTLYGQHPHDREFYNGRPVWKINDRFYIKPWGYSRQVDPNYGAFYWVEADGTTPLVDNNGNKIWDTLAFWQPEPAPAGLEAMQTTDQYEVTDEDAVGEVEEDIYGL</sequence>
<dbReference type="Proteomes" id="UP001174691">
    <property type="component" value="Unassembled WGS sequence"/>
</dbReference>
<name>A0AA38RTT1_9PEZI</name>
<evidence type="ECO:0000313" key="1">
    <source>
        <dbReference type="EMBL" id="KAJ9145263.1"/>
    </source>
</evidence>
<proteinExistence type="predicted"/>
<accession>A0AA38RTT1</accession>
<dbReference type="EMBL" id="JANBVN010000090">
    <property type="protein sequence ID" value="KAJ9145263.1"/>
    <property type="molecule type" value="Genomic_DNA"/>
</dbReference>
<keyword evidence="2" id="KW-1185">Reference proteome</keyword>
<organism evidence="1 2">
    <name type="scientific">Coniochaeta hoffmannii</name>
    <dbReference type="NCBI Taxonomy" id="91930"/>
    <lineage>
        <taxon>Eukaryota</taxon>
        <taxon>Fungi</taxon>
        <taxon>Dikarya</taxon>
        <taxon>Ascomycota</taxon>
        <taxon>Pezizomycotina</taxon>
        <taxon>Sordariomycetes</taxon>
        <taxon>Sordariomycetidae</taxon>
        <taxon>Coniochaetales</taxon>
        <taxon>Coniochaetaceae</taxon>
        <taxon>Coniochaeta</taxon>
    </lineage>
</organism>
<reference evidence="1" key="1">
    <citation type="submission" date="2022-07" db="EMBL/GenBank/DDBJ databases">
        <title>Fungi with potential for degradation of polypropylene.</title>
        <authorList>
            <person name="Gostincar C."/>
        </authorList>
    </citation>
    <scope>NUCLEOTIDE SEQUENCE</scope>
    <source>
        <strain evidence="1">EXF-13287</strain>
    </source>
</reference>
<evidence type="ECO:0000313" key="2">
    <source>
        <dbReference type="Proteomes" id="UP001174691"/>
    </source>
</evidence>